<organism evidence="8 9">
    <name type="scientific">Janibacter indicus</name>
    <dbReference type="NCBI Taxonomy" id="857417"/>
    <lineage>
        <taxon>Bacteria</taxon>
        <taxon>Bacillati</taxon>
        <taxon>Actinomycetota</taxon>
        <taxon>Actinomycetes</taxon>
        <taxon>Micrococcales</taxon>
        <taxon>Intrasporangiaceae</taxon>
        <taxon>Janibacter</taxon>
    </lineage>
</organism>
<dbReference type="SUPFAM" id="SSF47203">
    <property type="entry name" value="Acyl-CoA dehydrogenase C-terminal domain-like"/>
    <property type="match status" value="1"/>
</dbReference>
<evidence type="ECO:0000259" key="6">
    <source>
        <dbReference type="Pfam" id="PF00441"/>
    </source>
</evidence>
<gene>
    <name evidence="8" type="ORF">ASJ30_13555</name>
</gene>
<feature type="domain" description="Acyl-CoA dehydrogenase/oxidase C-terminal" evidence="6">
    <location>
        <begin position="226"/>
        <end position="359"/>
    </location>
</feature>
<dbReference type="InterPro" id="IPR013786">
    <property type="entry name" value="AcylCoA_DH/ox_N"/>
</dbReference>
<keyword evidence="3" id="KW-0285">Flavoprotein</keyword>
<keyword evidence="5" id="KW-0560">Oxidoreductase</keyword>
<comment type="cofactor">
    <cofactor evidence="1">
        <name>FAD</name>
        <dbReference type="ChEBI" id="CHEBI:57692"/>
    </cofactor>
</comment>
<evidence type="ECO:0000256" key="5">
    <source>
        <dbReference type="ARBA" id="ARBA00023002"/>
    </source>
</evidence>
<dbReference type="InterPro" id="IPR037069">
    <property type="entry name" value="AcylCoA_DH/ox_N_sf"/>
</dbReference>
<dbReference type="InterPro" id="IPR009100">
    <property type="entry name" value="AcylCoA_DH/oxidase_NM_dom_sf"/>
</dbReference>
<dbReference type="Gene3D" id="2.40.110.10">
    <property type="entry name" value="Butyryl-CoA Dehydrogenase, subunit A, domain 2"/>
    <property type="match status" value="1"/>
</dbReference>
<dbReference type="GO" id="GO:0050660">
    <property type="term" value="F:flavin adenine dinucleotide binding"/>
    <property type="evidence" value="ECO:0007669"/>
    <property type="project" value="InterPro"/>
</dbReference>
<dbReference type="KEGG" id="jte:ASJ30_13555"/>
<proteinExistence type="inferred from homology"/>
<dbReference type="PANTHER" id="PTHR43884">
    <property type="entry name" value="ACYL-COA DEHYDROGENASE"/>
    <property type="match status" value="1"/>
</dbReference>
<name>A0A1L3MJA6_9MICO</name>
<dbReference type="Gene3D" id="1.20.140.10">
    <property type="entry name" value="Butyryl-CoA Dehydrogenase, subunit A, domain 3"/>
    <property type="match status" value="1"/>
</dbReference>
<keyword evidence="4" id="KW-0274">FAD</keyword>
<dbReference type="Pfam" id="PF00441">
    <property type="entry name" value="Acyl-CoA_dh_1"/>
    <property type="match status" value="1"/>
</dbReference>
<keyword evidence="9" id="KW-1185">Reference proteome</keyword>
<evidence type="ECO:0000313" key="8">
    <source>
        <dbReference type="EMBL" id="APH02428.1"/>
    </source>
</evidence>
<comment type="similarity">
    <text evidence="2">Belongs to the acyl-CoA dehydrogenase family.</text>
</comment>
<dbReference type="CDD" id="cd00567">
    <property type="entry name" value="ACAD"/>
    <property type="match status" value="1"/>
</dbReference>
<dbReference type="PANTHER" id="PTHR43884:SF20">
    <property type="entry name" value="ACYL-COA DEHYDROGENASE FADE28"/>
    <property type="match status" value="1"/>
</dbReference>
<dbReference type="AlphaFoldDB" id="A0A1L3MJA6"/>
<protein>
    <submittedName>
        <fullName evidence="8">Acyl-CoA dehydrogenase</fullName>
    </submittedName>
</protein>
<dbReference type="RefSeq" id="WP_072625571.1">
    <property type="nucleotide sequence ID" value="NZ_CP013290.1"/>
</dbReference>
<dbReference type="InterPro" id="IPR036250">
    <property type="entry name" value="AcylCo_DH-like_C"/>
</dbReference>
<dbReference type="GO" id="GO:0003995">
    <property type="term" value="F:acyl-CoA dehydrogenase activity"/>
    <property type="evidence" value="ECO:0007669"/>
    <property type="project" value="TreeGrafter"/>
</dbReference>
<evidence type="ECO:0000313" key="9">
    <source>
        <dbReference type="Proteomes" id="UP000182938"/>
    </source>
</evidence>
<evidence type="ECO:0000256" key="2">
    <source>
        <dbReference type="ARBA" id="ARBA00009347"/>
    </source>
</evidence>
<evidence type="ECO:0000256" key="3">
    <source>
        <dbReference type="ARBA" id="ARBA00022630"/>
    </source>
</evidence>
<dbReference type="SUPFAM" id="SSF56645">
    <property type="entry name" value="Acyl-CoA dehydrogenase NM domain-like"/>
    <property type="match status" value="1"/>
</dbReference>
<dbReference type="InterPro" id="IPR046373">
    <property type="entry name" value="Acyl-CoA_Oxase/DH_mid-dom_sf"/>
</dbReference>
<sequence>MSGTTAAEREDLRRSVRDLLDRHAGDAARSTAIDSELGHDPRLWSRLAELGATALSIPEELGGAGYGAVEQSVVLEELGRSLACTPFLGTVVLAGSALAAVGGASAQEHLAGIAEGSTTAALALAEDDGRWRTSGFATTGDRMPDGWRLTGAKTLVADGADADLIVVAAETSVGPSLFLVTGSEGVERTRLRTLDLTRRMASITLDAAPAELLGTAGEAERVLEAVLDAAMVALAAEQVGAARACLEASVSYAKERVQFGRQIGSFQAVKHRCADMFAKVQLASAASAEAAQAVDEADDPGRARVAAAVAHLVCSEAAMTTATENIHVHGGIGFTWEHAAHHYFRRAKASQLLLGGPAVASERLLSRLGV</sequence>
<evidence type="ECO:0000256" key="4">
    <source>
        <dbReference type="ARBA" id="ARBA00022827"/>
    </source>
</evidence>
<reference evidence="8 9" key="1">
    <citation type="submission" date="2015-11" db="EMBL/GenBank/DDBJ databases">
        <authorList>
            <person name="Zhang Y."/>
            <person name="Guo Z."/>
        </authorList>
    </citation>
    <scope>NUCLEOTIDE SEQUENCE [LARGE SCALE GENOMIC DNA]</scope>
    <source>
        <strain evidence="8 9">YFY001</strain>
    </source>
</reference>
<dbReference type="EMBL" id="CP013290">
    <property type="protein sequence ID" value="APH02428.1"/>
    <property type="molecule type" value="Genomic_DNA"/>
</dbReference>
<dbReference type="Proteomes" id="UP000182938">
    <property type="component" value="Chromosome"/>
</dbReference>
<feature type="domain" description="Acyl-CoA dehydrogenase/oxidase N-terminal" evidence="7">
    <location>
        <begin position="8"/>
        <end position="108"/>
    </location>
</feature>
<accession>A0A1L3MJA6</accession>
<dbReference type="Gene3D" id="1.10.540.10">
    <property type="entry name" value="Acyl-CoA dehydrogenase/oxidase, N-terminal domain"/>
    <property type="match status" value="1"/>
</dbReference>
<evidence type="ECO:0000256" key="1">
    <source>
        <dbReference type="ARBA" id="ARBA00001974"/>
    </source>
</evidence>
<evidence type="ECO:0000259" key="7">
    <source>
        <dbReference type="Pfam" id="PF02771"/>
    </source>
</evidence>
<dbReference type="Pfam" id="PF02771">
    <property type="entry name" value="Acyl-CoA_dh_N"/>
    <property type="match status" value="1"/>
</dbReference>
<dbReference type="InterPro" id="IPR009075">
    <property type="entry name" value="AcylCo_DH/oxidase_C"/>
</dbReference>